<dbReference type="PANTHER" id="PTHR11228:SF7">
    <property type="entry name" value="PQQA PEPTIDE CYCLASE"/>
    <property type="match status" value="1"/>
</dbReference>
<dbReference type="InterPro" id="IPR023885">
    <property type="entry name" value="4Fe4S-binding_SPASM_dom"/>
</dbReference>
<dbReference type="PANTHER" id="PTHR11228">
    <property type="entry name" value="RADICAL SAM DOMAIN PROTEIN"/>
    <property type="match status" value="1"/>
</dbReference>
<dbReference type="EMBL" id="MFMU01000003">
    <property type="protein sequence ID" value="OGG93940.1"/>
    <property type="molecule type" value="Genomic_DNA"/>
</dbReference>
<dbReference type="SUPFAM" id="SSF102114">
    <property type="entry name" value="Radical SAM enzymes"/>
    <property type="match status" value="1"/>
</dbReference>
<feature type="region of interest" description="Disordered" evidence="1">
    <location>
        <begin position="208"/>
        <end position="233"/>
    </location>
</feature>
<gene>
    <name evidence="3" type="ORF">A2609_02215</name>
</gene>
<dbReference type="InterPro" id="IPR013785">
    <property type="entry name" value="Aldolase_TIM"/>
</dbReference>
<dbReference type="AlphaFoldDB" id="A0A1F6G760"/>
<evidence type="ECO:0000313" key="3">
    <source>
        <dbReference type="EMBL" id="OGG93940.1"/>
    </source>
</evidence>
<reference evidence="3 4" key="1">
    <citation type="journal article" date="2016" name="Nat. Commun.">
        <title>Thousands of microbial genomes shed light on interconnected biogeochemical processes in an aquifer system.</title>
        <authorList>
            <person name="Anantharaman K."/>
            <person name="Brown C.T."/>
            <person name="Hug L.A."/>
            <person name="Sharon I."/>
            <person name="Castelle C.J."/>
            <person name="Probst A.J."/>
            <person name="Thomas B.C."/>
            <person name="Singh A."/>
            <person name="Wilkins M.J."/>
            <person name="Karaoz U."/>
            <person name="Brodie E.L."/>
            <person name="Williams K.H."/>
            <person name="Hubbard S.S."/>
            <person name="Banfield J.F."/>
        </authorList>
    </citation>
    <scope>NUCLEOTIDE SEQUENCE [LARGE SCALE GENOMIC DNA]</scope>
</reference>
<dbReference type="InterPro" id="IPR050377">
    <property type="entry name" value="Radical_SAM_PqqE_MftC-like"/>
</dbReference>
<proteinExistence type="predicted"/>
<comment type="caution">
    <text evidence="3">The sequence shown here is derived from an EMBL/GenBank/DDBJ whole genome shotgun (WGS) entry which is preliminary data.</text>
</comment>
<dbReference type="InterPro" id="IPR058240">
    <property type="entry name" value="rSAM_sf"/>
</dbReference>
<dbReference type="Proteomes" id="UP000176867">
    <property type="component" value="Unassembled WGS sequence"/>
</dbReference>
<sequence length="315" mass="35177">MGSLPEIHDKIAQSKGSFKKVVENSQIAQEEGIRVAVNMVVSKMNLSNIKETARIVSSIGVKMFSATKAGCPGNCSDFSQFSLSKSEFRQYLRDLRESGEEFDLAIDALEGYPLCGIGDLDYHYSFIGRRCYAGVTTMTIASDGEVRPCSHLDESYGNLFMEDLKKIWVRMETWRNGAFLPVICKSCTLSQVCGGGCRMEAKMRNGDLSSADPYSSPEDAERSFSSLQKHREKMPSKKPIKDFEIKSYRYRREPFGITVLAGKSRAFLNDAGFELLKQLEVGIRYSPGDKRIQWGTIDSDSFVDGIVRRGIAIAK</sequence>
<dbReference type="Pfam" id="PF13186">
    <property type="entry name" value="SPASM"/>
    <property type="match status" value="1"/>
</dbReference>
<name>A0A1F6G760_9BACT</name>
<organism evidence="3 4">
    <name type="scientific">Candidatus Kaiserbacteria bacterium RIFOXYD1_FULL_47_14</name>
    <dbReference type="NCBI Taxonomy" id="1798533"/>
    <lineage>
        <taxon>Bacteria</taxon>
        <taxon>Candidatus Kaiseribacteriota</taxon>
    </lineage>
</organism>
<evidence type="ECO:0000259" key="2">
    <source>
        <dbReference type="Pfam" id="PF13186"/>
    </source>
</evidence>
<dbReference type="Gene3D" id="3.20.20.70">
    <property type="entry name" value="Aldolase class I"/>
    <property type="match status" value="1"/>
</dbReference>
<accession>A0A1F6G760</accession>
<protein>
    <recommendedName>
        <fullName evidence="2">4Fe4S-binding SPASM domain-containing protein</fullName>
    </recommendedName>
</protein>
<dbReference type="STRING" id="1798533.A2609_02215"/>
<evidence type="ECO:0000313" key="4">
    <source>
        <dbReference type="Proteomes" id="UP000176867"/>
    </source>
</evidence>
<evidence type="ECO:0000256" key="1">
    <source>
        <dbReference type="SAM" id="MobiDB-lite"/>
    </source>
</evidence>
<dbReference type="NCBIfam" id="TIGR04085">
    <property type="entry name" value="rSAM_more_4Fe4S"/>
    <property type="match status" value="1"/>
</dbReference>
<feature type="domain" description="4Fe4S-binding SPASM" evidence="2">
    <location>
        <begin position="131"/>
        <end position="188"/>
    </location>
</feature>